<dbReference type="EMBL" id="KQ977294">
    <property type="protein sequence ID" value="KYN03919.1"/>
    <property type="molecule type" value="Genomic_DNA"/>
</dbReference>
<feature type="binding site" evidence="6">
    <location>
        <begin position="534"/>
        <end position="541"/>
    </location>
    <ligand>
        <name>ATP</name>
        <dbReference type="ChEBI" id="CHEBI:30616"/>
    </ligand>
</feature>
<dbReference type="Proteomes" id="UP000078542">
    <property type="component" value="Unassembled WGS sequence"/>
</dbReference>
<dbReference type="SUPFAM" id="SSF52540">
    <property type="entry name" value="P-loop containing nucleoside triphosphate hydrolases"/>
    <property type="match status" value="1"/>
</dbReference>
<evidence type="ECO:0000313" key="9">
    <source>
        <dbReference type="EMBL" id="KYN03919.1"/>
    </source>
</evidence>
<keyword evidence="2 6" id="KW-0067">ATP-binding</keyword>
<evidence type="ECO:0000256" key="3">
    <source>
        <dbReference type="ARBA" id="ARBA00023123"/>
    </source>
</evidence>
<dbReference type="PANTHER" id="PTHR13140:SF289">
    <property type="entry name" value="UNCONVENTIONAL MYOSIN-XIX"/>
    <property type="match status" value="1"/>
</dbReference>
<evidence type="ECO:0000256" key="6">
    <source>
        <dbReference type="PROSITE-ProRule" id="PRU00782"/>
    </source>
</evidence>
<comment type="caution">
    <text evidence="6">Lacks conserved residue(s) required for the propagation of feature annotation.</text>
</comment>
<feature type="domain" description="Myosin motor" evidence="8">
    <location>
        <begin position="431"/>
        <end position="1119"/>
    </location>
</feature>
<dbReference type="CDD" id="cd00124">
    <property type="entry name" value="MYSc"/>
    <property type="match status" value="1"/>
</dbReference>
<dbReference type="GO" id="GO:0000146">
    <property type="term" value="F:microfilament motor activity"/>
    <property type="evidence" value="ECO:0007669"/>
    <property type="project" value="TreeGrafter"/>
</dbReference>
<reference evidence="9 10" key="1">
    <citation type="submission" date="2016-03" db="EMBL/GenBank/DDBJ databases">
        <title>Cyphomyrmex costatus WGS genome.</title>
        <authorList>
            <person name="Nygaard S."/>
            <person name="Hu H."/>
            <person name="Boomsma J."/>
            <person name="Zhang G."/>
        </authorList>
    </citation>
    <scope>NUCLEOTIDE SEQUENCE [LARGE SCALE GENOMIC DNA]</scope>
    <source>
        <strain evidence="9">MS0001</strain>
        <tissue evidence="9">Whole body</tissue>
    </source>
</reference>
<dbReference type="GO" id="GO:0005524">
    <property type="term" value="F:ATP binding"/>
    <property type="evidence" value="ECO:0007669"/>
    <property type="project" value="UniProtKB-UniRule"/>
</dbReference>
<protein>
    <submittedName>
        <fullName evidence="9">Myosin-1</fullName>
    </submittedName>
</protein>
<dbReference type="InterPro" id="IPR001609">
    <property type="entry name" value="Myosin_head_motor_dom-like"/>
</dbReference>
<evidence type="ECO:0000256" key="2">
    <source>
        <dbReference type="ARBA" id="ARBA00022840"/>
    </source>
</evidence>
<dbReference type="GO" id="GO:0007015">
    <property type="term" value="P:actin filament organization"/>
    <property type="evidence" value="ECO:0007669"/>
    <property type="project" value="TreeGrafter"/>
</dbReference>
<keyword evidence="5 6" id="KW-0009">Actin-binding</keyword>
<dbReference type="InterPro" id="IPR027417">
    <property type="entry name" value="P-loop_NTPase"/>
</dbReference>
<evidence type="ECO:0000256" key="4">
    <source>
        <dbReference type="ARBA" id="ARBA00023175"/>
    </source>
</evidence>
<evidence type="ECO:0000256" key="7">
    <source>
        <dbReference type="SAM" id="MobiDB-lite"/>
    </source>
</evidence>
<dbReference type="Gene3D" id="1.20.120.720">
    <property type="entry name" value="Myosin VI head, motor domain, U50 subdomain"/>
    <property type="match status" value="1"/>
</dbReference>
<feature type="compositionally biased region" description="Low complexity" evidence="7">
    <location>
        <begin position="77"/>
        <end position="95"/>
    </location>
</feature>
<dbReference type="SMART" id="SM00242">
    <property type="entry name" value="MYSc"/>
    <property type="match status" value="1"/>
</dbReference>
<organism evidence="9 10">
    <name type="scientific">Cyphomyrmex costatus</name>
    <dbReference type="NCBI Taxonomy" id="456900"/>
    <lineage>
        <taxon>Eukaryota</taxon>
        <taxon>Metazoa</taxon>
        <taxon>Ecdysozoa</taxon>
        <taxon>Arthropoda</taxon>
        <taxon>Hexapoda</taxon>
        <taxon>Insecta</taxon>
        <taxon>Pterygota</taxon>
        <taxon>Neoptera</taxon>
        <taxon>Endopterygota</taxon>
        <taxon>Hymenoptera</taxon>
        <taxon>Apocrita</taxon>
        <taxon>Aculeata</taxon>
        <taxon>Formicoidea</taxon>
        <taxon>Formicidae</taxon>
        <taxon>Myrmicinae</taxon>
        <taxon>Cyphomyrmex</taxon>
    </lineage>
</organism>
<dbReference type="STRING" id="456900.A0A151IJU1"/>
<feature type="compositionally biased region" description="Polar residues" evidence="7">
    <location>
        <begin position="51"/>
        <end position="61"/>
    </location>
</feature>
<dbReference type="PRINTS" id="PR00193">
    <property type="entry name" value="MYOSINHEAVY"/>
</dbReference>
<sequence>MASTSAENSKGARRRTTGLPTRVRVPASLENGTGGGGGGGGGTEDGRDDSGLSSESSTPTNGSPPPRQPRTPTNGQTITSTSIGVTAASTTAVSSRAKNSSGRIGSDRMSRLLRSRSGTESPRSLDNMRNRQVSSPMRTSGSVSSSCVDSGDEASLRIDRGTYQYMFQDIVSIKTMLLKLKRVLQETETLNPFDNPKNGLFCNLNEGGSNMTDVSTSPGSGGSSIADELADLRRQVVFLQGQVEDRDRTIQVRDRTIELLELQMSKLQEPKNGDTQSCTLPTRNINVSSGDTCNAATQTEKTRPVSAGPSLLQSLPQDGVMGPLVSWSDSLDRQRPSLLSELNSAGSHRKPIERLPHTLRLRQEQTPIRRINVHARRHSSECVSGSPIKPKNCVKSPCDLNDAEQHDAKIEGNTIDLIWNKLNGNFIDIIDEQSTLILIARYTSESELVTHTNDFRLERGHIYTWVGTLLLAINPSGEIATKDIYNLSQAHEYDNVCDVTCKEVSPHIFAVAARAHYRIVQGLGKPSQVIVLNGETGTGKTFNAWKALEFLTASPKTFEAQGAVCDIVRRISVACRLISAFTTAPTEINKVSSRNVQLVWLEYKMGSICGATISSYLLERDRVTKGCCNFQIFGQMMSAIGNVSFADFKLSMDTRYFMVSDLDSPRVRELCDDFYETTRAMDVLGFTGSQKKDIFFILSLLIHMGNIQFVQEDDRCKIDMNDQHMRFSESREALKNTCRLACIKEEDIVELLTSTLINPQNTRRRHTICRRNLNTRDACRYRLHSIIRHLYDLLVCWLINFVNEILSARLYSERLGILDIFGFECFNSNGIEQLCINFVNEKLQQYFVENYLVSCRNDLQKEGLIDDKESLFIVQLYEDRISTIEKYLFSAINDMCLSTVPNNSSTLIHQVNIKNCPATRRFLNVKKENFVIHHYSATVEYSACDLLSKNTDKIPDEITITFSVSTNKFLHSLIANNPHQAQFNGKTKKPTMLSKLRYNVDLLIQELNKCDMHYVRCIKPQKLNSHEWNRDNLRKQLANTGVLDALPLARCKYPVYFTYWDFFKRYNKKRTETCSNLHMACKNILKSFCRDDDNSSVYYGKRLIFLKESIFLRLEAARRRYRAECVCKIESFWLKYSKYLFAPIQFVINLFYYLCAENYTQHMEEDITDDTQEIVSTNIQNEVIEESQLELKTVVPVSRMNCCAEQHESQNIKGTSENMEHDAQAIVKKNLHEQSQFERSLSKYERILPIQDYLRFVSGKRVKILTRLVKRTAYVLHWLDDVNKAKNTKKNKSSILQLLREDNSNNESDSNSIYEDIQLQDHKSLESLDDKFHMQNKHEENLGHYNEAKDLYTIQCGASMLFYKNGILSRRRPARLPIRVHTRLRCLPNSHYLVHTELPQGLQDCL</sequence>
<keyword evidence="1 6" id="KW-0547">Nucleotide-binding</keyword>
<dbReference type="Gene3D" id="1.10.10.820">
    <property type="match status" value="1"/>
</dbReference>
<feature type="compositionally biased region" description="Polar residues" evidence="7">
    <location>
        <begin position="130"/>
        <end position="139"/>
    </location>
</feature>
<feature type="compositionally biased region" description="Low complexity" evidence="7">
    <location>
        <begin position="140"/>
        <end position="149"/>
    </location>
</feature>
<evidence type="ECO:0000256" key="5">
    <source>
        <dbReference type="ARBA" id="ARBA00023203"/>
    </source>
</evidence>
<proteinExistence type="inferred from homology"/>
<dbReference type="GO" id="GO:0005737">
    <property type="term" value="C:cytoplasm"/>
    <property type="evidence" value="ECO:0007669"/>
    <property type="project" value="TreeGrafter"/>
</dbReference>
<dbReference type="PANTHER" id="PTHR13140">
    <property type="entry name" value="MYOSIN"/>
    <property type="match status" value="1"/>
</dbReference>
<dbReference type="InterPro" id="IPR036961">
    <property type="entry name" value="Kinesin_motor_dom_sf"/>
</dbReference>
<gene>
    <name evidence="9" type="ORF">ALC62_05220</name>
</gene>
<evidence type="ECO:0000259" key="8">
    <source>
        <dbReference type="PROSITE" id="PS51456"/>
    </source>
</evidence>
<keyword evidence="3 6" id="KW-0518">Myosin</keyword>
<name>A0A151IJU1_9HYME</name>
<evidence type="ECO:0000313" key="10">
    <source>
        <dbReference type="Proteomes" id="UP000078542"/>
    </source>
</evidence>
<dbReference type="GO" id="GO:0051015">
    <property type="term" value="F:actin filament binding"/>
    <property type="evidence" value="ECO:0007669"/>
    <property type="project" value="TreeGrafter"/>
</dbReference>
<dbReference type="PROSITE" id="PS51456">
    <property type="entry name" value="MYOSIN_MOTOR"/>
    <property type="match status" value="1"/>
</dbReference>
<accession>A0A151IJU1</accession>
<dbReference type="Gene3D" id="1.20.58.530">
    <property type="match status" value="1"/>
</dbReference>
<dbReference type="Pfam" id="PF00063">
    <property type="entry name" value="Myosin_head"/>
    <property type="match status" value="1"/>
</dbReference>
<feature type="compositionally biased region" description="Gly residues" evidence="7">
    <location>
        <begin position="32"/>
        <end position="43"/>
    </location>
</feature>
<dbReference type="GO" id="GO:0016020">
    <property type="term" value="C:membrane"/>
    <property type="evidence" value="ECO:0007669"/>
    <property type="project" value="TreeGrafter"/>
</dbReference>
<feature type="region of interest" description="Disordered" evidence="7">
    <location>
        <begin position="1"/>
        <end position="152"/>
    </location>
</feature>
<dbReference type="GO" id="GO:0016459">
    <property type="term" value="C:myosin complex"/>
    <property type="evidence" value="ECO:0007669"/>
    <property type="project" value="UniProtKB-KW"/>
</dbReference>
<keyword evidence="4 6" id="KW-0505">Motor protein</keyword>
<dbReference type="Gene3D" id="3.40.850.10">
    <property type="entry name" value="Kinesin motor domain"/>
    <property type="match status" value="1"/>
</dbReference>
<comment type="similarity">
    <text evidence="6">Belongs to the TRAFAC class myosin-kinesin ATPase superfamily. Myosin family.</text>
</comment>
<keyword evidence="10" id="KW-1185">Reference proteome</keyword>
<evidence type="ECO:0000256" key="1">
    <source>
        <dbReference type="ARBA" id="ARBA00022741"/>
    </source>
</evidence>